<name>A0AAD7HMA5_9AGAR</name>
<feature type="region of interest" description="Disordered" evidence="1">
    <location>
        <begin position="147"/>
        <end position="187"/>
    </location>
</feature>
<proteinExistence type="predicted"/>
<evidence type="ECO:0000313" key="3">
    <source>
        <dbReference type="Proteomes" id="UP001215598"/>
    </source>
</evidence>
<evidence type="ECO:0000313" key="2">
    <source>
        <dbReference type="EMBL" id="KAJ7723164.1"/>
    </source>
</evidence>
<dbReference type="EMBL" id="JARKIB010000213">
    <property type="protein sequence ID" value="KAJ7723164.1"/>
    <property type="molecule type" value="Genomic_DNA"/>
</dbReference>
<accession>A0AAD7HMA5</accession>
<reference evidence="2" key="1">
    <citation type="submission" date="2023-03" db="EMBL/GenBank/DDBJ databases">
        <title>Massive genome expansion in bonnet fungi (Mycena s.s.) driven by repeated elements and novel gene families across ecological guilds.</title>
        <authorList>
            <consortium name="Lawrence Berkeley National Laboratory"/>
            <person name="Harder C.B."/>
            <person name="Miyauchi S."/>
            <person name="Viragh M."/>
            <person name="Kuo A."/>
            <person name="Thoen E."/>
            <person name="Andreopoulos B."/>
            <person name="Lu D."/>
            <person name="Skrede I."/>
            <person name="Drula E."/>
            <person name="Henrissat B."/>
            <person name="Morin E."/>
            <person name="Kohler A."/>
            <person name="Barry K."/>
            <person name="LaButti K."/>
            <person name="Morin E."/>
            <person name="Salamov A."/>
            <person name="Lipzen A."/>
            <person name="Mereny Z."/>
            <person name="Hegedus B."/>
            <person name="Baldrian P."/>
            <person name="Stursova M."/>
            <person name="Weitz H."/>
            <person name="Taylor A."/>
            <person name="Grigoriev I.V."/>
            <person name="Nagy L.G."/>
            <person name="Martin F."/>
            <person name="Kauserud H."/>
        </authorList>
    </citation>
    <scope>NUCLEOTIDE SEQUENCE</scope>
    <source>
        <strain evidence="2">CBHHK182m</strain>
    </source>
</reference>
<protein>
    <submittedName>
        <fullName evidence="2">Uncharacterized protein</fullName>
    </submittedName>
</protein>
<sequence length="281" mass="30821">MAGKAKLHTQRCRGVVRTRVCPLRHGTHCGCMSPSSHSRAVRTTTLHYIANGAASSAPVPAGVRAVWNTEAGSWTRPASSTFKPSPSSHPTLPAHRGHFDLRAHHQLADTSARLMKEAVDPHDPEAPHIPHPALEERPRVHIDRLFRHTPPRHGPRPLLPRAKAKVKRSSRPPYTSTPVLARPTAPPPLLHRASTLADIQAFPTHVAVSLDAPESSSASGNWERRSTRARRSVATRPHPTSAPASTPLASFTRHIRPRSKLDNQRRRTWAPAALPPLSYAH</sequence>
<dbReference type="Proteomes" id="UP001215598">
    <property type="component" value="Unassembled WGS sequence"/>
</dbReference>
<gene>
    <name evidence="2" type="ORF">B0H16DRAFT_1788095</name>
</gene>
<keyword evidence="3" id="KW-1185">Reference proteome</keyword>
<organism evidence="2 3">
    <name type="scientific">Mycena metata</name>
    <dbReference type="NCBI Taxonomy" id="1033252"/>
    <lineage>
        <taxon>Eukaryota</taxon>
        <taxon>Fungi</taxon>
        <taxon>Dikarya</taxon>
        <taxon>Basidiomycota</taxon>
        <taxon>Agaricomycotina</taxon>
        <taxon>Agaricomycetes</taxon>
        <taxon>Agaricomycetidae</taxon>
        <taxon>Agaricales</taxon>
        <taxon>Marasmiineae</taxon>
        <taxon>Mycenaceae</taxon>
        <taxon>Mycena</taxon>
    </lineage>
</organism>
<dbReference type="AlphaFoldDB" id="A0AAD7HMA5"/>
<evidence type="ECO:0000256" key="1">
    <source>
        <dbReference type="SAM" id="MobiDB-lite"/>
    </source>
</evidence>
<comment type="caution">
    <text evidence="2">The sequence shown here is derived from an EMBL/GenBank/DDBJ whole genome shotgun (WGS) entry which is preliminary data.</text>
</comment>
<feature type="region of interest" description="Disordered" evidence="1">
    <location>
        <begin position="210"/>
        <end position="281"/>
    </location>
</feature>